<evidence type="ECO:0000256" key="3">
    <source>
        <dbReference type="ARBA" id="ARBA00023163"/>
    </source>
</evidence>
<feature type="domain" description="HTH luxR-type" evidence="4">
    <location>
        <begin position="868"/>
        <end position="933"/>
    </location>
</feature>
<evidence type="ECO:0000313" key="6">
    <source>
        <dbReference type="Proteomes" id="UP000199233"/>
    </source>
</evidence>
<evidence type="ECO:0000259" key="4">
    <source>
        <dbReference type="PROSITE" id="PS50043"/>
    </source>
</evidence>
<dbReference type="CDD" id="cd06170">
    <property type="entry name" value="LuxR_C_like"/>
    <property type="match status" value="1"/>
</dbReference>
<dbReference type="InterPro" id="IPR027417">
    <property type="entry name" value="P-loop_NTPase"/>
</dbReference>
<name>A0A1H9GCW0_9GAMM</name>
<dbReference type="Pfam" id="PF25873">
    <property type="entry name" value="WHD_MalT"/>
    <property type="match status" value="1"/>
</dbReference>
<dbReference type="RefSeq" id="WP_093285203.1">
    <property type="nucleotide sequence ID" value="NZ_FOFS01000007.1"/>
</dbReference>
<evidence type="ECO:0000313" key="5">
    <source>
        <dbReference type="EMBL" id="SEQ47917.1"/>
    </source>
</evidence>
<dbReference type="Pfam" id="PF00196">
    <property type="entry name" value="GerE"/>
    <property type="match status" value="1"/>
</dbReference>
<dbReference type="SUPFAM" id="SSF46894">
    <property type="entry name" value="C-terminal effector domain of the bipartite response regulators"/>
    <property type="match status" value="1"/>
</dbReference>
<dbReference type="InterPro" id="IPR059106">
    <property type="entry name" value="WHD_MalT"/>
</dbReference>
<dbReference type="GO" id="GO:0003677">
    <property type="term" value="F:DNA binding"/>
    <property type="evidence" value="ECO:0007669"/>
    <property type="project" value="UniProtKB-KW"/>
</dbReference>
<dbReference type="PRINTS" id="PR00038">
    <property type="entry name" value="HTHLUXR"/>
</dbReference>
<dbReference type="PROSITE" id="PS50043">
    <property type="entry name" value="HTH_LUXR_2"/>
    <property type="match status" value="1"/>
</dbReference>
<dbReference type="OrthoDB" id="1123107at2"/>
<dbReference type="InterPro" id="IPR011990">
    <property type="entry name" value="TPR-like_helical_dom_sf"/>
</dbReference>
<dbReference type="GO" id="GO:0006355">
    <property type="term" value="P:regulation of DNA-templated transcription"/>
    <property type="evidence" value="ECO:0007669"/>
    <property type="project" value="InterPro"/>
</dbReference>
<dbReference type="InterPro" id="IPR000792">
    <property type="entry name" value="Tscrpt_reg_LuxR_C"/>
</dbReference>
<gene>
    <name evidence="5" type="ORF">SAMN04488038_10724</name>
</gene>
<accession>A0A1H9GCW0</accession>
<sequence length="936" mass="103338">MRIKVDYRRGAEEAVGGGQQKVRVLGGNTLAAPAQPLPLPWLRPPLLAVPPQLDFAVVKTRLITQGPAAGGEPRRLTTVIAPAGYGKTVLLAQWYEQALARGEQACWITPAQQGAPLDNLIEALETALQADAVQVSSSRECRHLAQRVERLCMLLRNRRAALSLFIDGFEPCCGPEASALLQLLLAQSASVRWVVASRYELAIDCVAARLDETLRELGAQDLAFDPAEIRALLGEALCAGLDEQQLLDIAELSEGWPAVLRLLMRRLGEGQCPSTVLEQFAAGDEALAQLMGQKVLAPLSEAQHALLMELSLLPRLSGNLSAAIGLRSGALQSLVHLRALGCPIMSLDAGGQQYRFHRLFQGFLQRQSESVLEPARRRAILQTAAGWFEAQRQWREAIRAYVEAEQLGRAAQLLERCAERLVRDRGDLKTVTDWVDFFRDKGLSVGPLTEFWYLWALSFRRRHGLSIHQSRAIEERLRAACRSEGASGEIQELCRSLPIIRACSEMFSDHHRLAVASAQQWLLHNPDGDPFHNATAAAIQSLALANDGCLAEARASIRAAHAAVMQTSSCYGSAWICMIDAYIKIRMGECRDARDDVRAMLTTLEPEIGLDAPIASTLALIGAKASLDLGLDCEARQLLALGMRNAHGHGLLDLVACGLEVGVRLSMGTPEEAARARVLDRIASAYPERLSLMLSCYRIRALLSLNRIEEAIQEADRVVLDHTRAPTPGATYSQAYRALHAGTQLQLRVAQCAFGKALPLFEEELRAARSELRSGDLVELLLQMTSLSLMRNDREGARRYFLKALPVAANCGLIRPFRDQAVALGGLISESRPRDWTFTREEDRRFFMAVCRELPISQDWLKEEIGTPEGLSEPLIQREIELLRLIETGQSNHQLAARLDLSVPTVKWHLYNLYRKLGARSRSAALARARVLNLLR</sequence>
<keyword evidence="3" id="KW-0804">Transcription</keyword>
<organism evidence="5 6">
    <name type="scientific">Solimonas aquatica</name>
    <dbReference type="NCBI Taxonomy" id="489703"/>
    <lineage>
        <taxon>Bacteria</taxon>
        <taxon>Pseudomonadati</taxon>
        <taxon>Pseudomonadota</taxon>
        <taxon>Gammaproteobacteria</taxon>
        <taxon>Nevskiales</taxon>
        <taxon>Nevskiaceae</taxon>
        <taxon>Solimonas</taxon>
    </lineage>
</organism>
<dbReference type="InterPro" id="IPR036388">
    <property type="entry name" value="WH-like_DNA-bd_sf"/>
</dbReference>
<dbReference type="Gene3D" id="1.10.10.10">
    <property type="entry name" value="Winged helix-like DNA-binding domain superfamily/Winged helix DNA-binding domain"/>
    <property type="match status" value="1"/>
</dbReference>
<keyword evidence="6" id="KW-1185">Reference proteome</keyword>
<reference evidence="6" key="1">
    <citation type="submission" date="2016-10" db="EMBL/GenBank/DDBJ databases">
        <authorList>
            <person name="Varghese N."/>
            <person name="Submissions S."/>
        </authorList>
    </citation>
    <scope>NUCLEOTIDE SEQUENCE [LARGE SCALE GENOMIC DNA]</scope>
    <source>
        <strain evidence="6">DSM 25927</strain>
    </source>
</reference>
<dbReference type="Proteomes" id="UP000199233">
    <property type="component" value="Unassembled WGS sequence"/>
</dbReference>
<dbReference type="AlphaFoldDB" id="A0A1H9GCW0"/>
<evidence type="ECO:0000256" key="2">
    <source>
        <dbReference type="ARBA" id="ARBA00023125"/>
    </source>
</evidence>
<dbReference type="EMBL" id="FOFS01000007">
    <property type="protein sequence ID" value="SEQ47917.1"/>
    <property type="molecule type" value="Genomic_DNA"/>
</dbReference>
<dbReference type="InterPro" id="IPR016032">
    <property type="entry name" value="Sig_transdc_resp-reg_C-effctor"/>
</dbReference>
<dbReference type="PANTHER" id="PTHR44688:SF16">
    <property type="entry name" value="DNA-BINDING TRANSCRIPTIONAL ACTIVATOR DEVR_DOSR"/>
    <property type="match status" value="1"/>
</dbReference>
<dbReference type="SUPFAM" id="SSF52540">
    <property type="entry name" value="P-loop containing nucleoside triphosphate hydrolases"/>
    <property type="match status" value="1"/>
</dbReference>
<keyword evidence="1" id="KW-0805">Transcription regulation</keyword>
<dbReference type="STRING" id="489703.SAMN04488038_10724"/>
<dbReference type="Gene3D" id="1.25.40.10">
    <property type="entry name" value="Tetratricopeptide repeat domain"/>
    <property type="match status" value="1"/>
</dbReference>
<evidence type="ECO:0000256" key="1">
    <source>
        <dbReference type="ARBA" id="ARBA00023015"/>
    </source>
</evidence>
<dbReference type="SMART" id="SM00421">
    <property type="entry name" value="HTH_LUXR"/>
    <property type="match status" value="1"/>
</dbReference>
<keyword evidence="2" id="KW-0238">DNA-binding</keyword>
<proteinExistence type="predicted"/>
<dbReference type="PANTHER" id="PTHR44688">
    <property type="entry name" value="DNA-BINDING TRANSCRIPTIONAL ACTIVATOR DEVR_DOSR"/>
    <property type="match status" value="1"/>
</dbReference>
<protein>
    <submittedName>
        <fullName evidence="5">ATP-, maltotriose-and DNA-dependent transcriptional regulator MalT</fullName>
    </submittedName>
</protein>